<protein>
    <recommendedName>
        <fullName evidence="4">Pectate lyase superfamily protein domain-containing protein</fullName>
    </recommendedName>
</protein>
<feature type="chain" id="PRO_5045968908" description="Pectate lyase superfamily protein domain-containing protein" evidence="1">
    <location>
        <begin position="29"/>
        <end position="434"/>
    </location>
</feature>
<dbReference type="InterPro" id="IPR011050">
    <property type="entry name" value="Pectin_lyase_fold/virulence"/>
</dbReference>
<evidence type="ECO:0000313" key="2">
    <source>
        <dbReference type="EMBL" id="MFD1703835.1"/>
    </source>
</evidence>
<proteinExistence type="predicted"/>
<dbReference type="Gene3D" id="2.160.20.10">
    <property type="entry name" value="Single-stranded right-handed beta-helix, Pectin lyase-like"/>
    <property type="match status" value="1"/>
</dbReference>
<accession>A0ABW4K6H0</accession>
<name>A0ABW4K6H0_9HYPH</name>
<feature type="signal peptide" evidence="1">
    <location>
        <begin position="1"/>
        <end position="28"/>
    </location>
</feature>
<dbReference type="PROSITE" id="PS51318">
    <property type="entry name" value="TAT"/>
    <property type="match status" value="1"/>
</dbReference>
<dbReference type="EMBL" id="JBHUER010000008">
    <property type="protein sequence ID" value="MFD1703835.1"/>
    <property type="molecule type" value="Genomic_DNA"/>
</dbReference>
<dbReference type="Proteomes" id="UP001597308">
    <property type="component" value="Unassembled WGS sequence"/>
</dbReference>
<keyword evidence="1" id="KW-0732">Signal</keyword>
<evidence type="ECO:0008006" key="4">
    <source>
        <dbReference type="Google" id="ProtNLM"/>
    </source>
</evidence>
<dbReference type="RefSeq" id="WP_378799921.1">
    <property type="nucleotide sequence ID" value="NZ_JBHUER010000008.1"/>
</dbReference>
<organism evidence="2 3">
    <name type="scientific">Methylopila henanensis</name>
    <dbReference type="NCBI Taxonomy" id="873516"/>
    <lineage>
        <taxon>Bacteria</taxon>
        <taxon>Pseudomonadati</taxon>
        <taxon>Pseudomonadota</taxon>
        <taxon>Alphaproteobacteria</taxon>
        <taxon>Hyphomicrobiales</taxon>
        <taxon>Methylopilaceae</taxon>
        <taxon>Methylopila</taxon>
    </lineage>
</organism>
<comment type="caution">
    <text evidence="2">The sequence shown here is derived from an EMBL/GenBank/DDBJ whole genome shotgun (WGS) entry which is preliminary data.</text>
</comment>
<sequence length="434" mass="45282">MFRRPTRRSVLLATLGAAAASGAPGALAAPAVVARRSTLSVADAAFGQAGTGGDDAASFEACIAAAIESGARSILVPASADGYRLERSVVAPIKAGKLRIVGEGAASQITVAFDGPGFVIEASLTTLENLNFMGGRSGAATAVRFAKQSNPDDVDATVTGCTFMKFNRAVEHVGRGLLLRGNTFAACDLGVGFDWPTGRVAAKDGPLHNAPLGFRKIIATDNLGHALSRFFENASEAPLIGAQLNNNHMDIGRAFWSGPIAYSQMRDNMVRNCKRTPIVVTGPGRGLDISGQYGGTEEPDPPSESVHQPDWGVEFQSEEAADEVKIDVQVFQVRRGGVRFRGGVTRSDIRAIVSRATFDAPQPDAAVIVGGDIRNTRFAIVDDAAPGSDRPVVRTGGDVAGATFDLSPAVGTPLSVRGRADGSLLNGRSFPPER</sequence>
<dbReference type="InterPro" id="IPR012334">
    <property type="entry name" value="Pectin_lyas_fold"/>
</dbReference>
<dbReference type="SUPFAM" id="SSF51126">
    <property type="entry name" value="Pectin lyase-like"/>
    <property type="match status" value="1"/>
</dbReference>
<dbReference type="InterPro" id="IPR006311">
    <property type="entry name" value="TAT_signal"/>
</dbReference>
<reference evidence="3" key="1">
    <citation type="journal article" date="2019" name="Int. J. Syst. Evol. Microbiol.">
        <title>The Global Catalogue of Microorganisms (GCM) 10K type strain sequencing project: providing services to taxonomists for standard genome sequencing and annotation.</title>
        <authorList>
            <consortium name="The Broad Institute Genomics Platform"/>
            <consortium name="The Broad Institute Genome Sequencing Center for Infectious Disease"/>
            <person name="Wu L."/>
            <person name="Ma J."/>
        </authorList>
    </citation>
    <scope>NUCLEOTIDE SEQUENCE [LARGE SCALE GENOMIC DNA]</scope>
    <source>
        <strain evidence="3">KCTC 23707</strain>
    </source>
</reference>
<evidence type="ECO:0000313" key="3">
    <source>
        <dbReference type="Proteomes" id="UP001597308"/>
    </source>
</evidence>
<gene>
    <name evidence="2" type="ORF">ACFSCV_12560</name>
</gene>
<evidence type="ECO:0000256" key="1">
    <source>
        <dbReference type="SAM" id="SignalP"/>
    </source>
</evidence>
<keyword evidence="3" id="KW-1185">Reference proteome</keyword>